<dbReference type="Gene3D" id="1.10.510.10">
    <property type="entry name" value="Transferase(Phosphotransferase) domain 1"/>
    <property type="match status" value="1"/>
</dbReference>
<evidence type="ECO:0000256" key="20">
    <source>
        <dbReference type="RuleBase" id="RU000304"/>
    </source>
</evidence>
<dbReference type="PANTHER" id="PTHR24347">
    <property type="entry name" value="SERINE/THREONINE-PROTEIN KINASE"/>
    <property type="match status" value="1"/>
</dbReference>
<dbReference type="GO" id="GO:0005737">
    <property type="term" value="C:cytoplasm"/>
    <property type="evidence" value="ECO:0007669"/>
    <property type="project" value="UniProtKB-SubCell"/>
</dbReference>
<evidence type="ECO:0000256" key="5">
    <source>
        <dbReference type="ARBA" id="ARBA00022553"/>
    </source>
</evidence>
<sequence>MVYFFEISRKEPIEDFYELGRELGRGASSVVKLCTQRGTANEYAVKIIKKNVETKIVRTEIGILLRLKHPNIIQLKDLFETDSHLYIILELVKGGELFERVVERGCYTEKDASAAVRELCEAVAYLHENDVVHRDLKPENLLYATDTDDSILKLADFGLSKMLTTDILMQTVCGTPGYCAPEVLMGKEYGREVDMWAVGVIAYILLCGFEPFYDERGDQAMFQRILKCEFEFVEPWWDDISLSAKDLVSKLIVLDPAKRLTAKQASHHPWVQGKGAKLDHMGKTQEKLKDFNARRKLKAGMYGVMVVQDMTVRAGRRASAVKDE</sequence>
<keyword evidence="7 20" id="KW-0547">Nucleotide-binding</keyword>
<dbReference type="SMART" id="SM00220">
    <property type="entry name" value="S_TKc"/>
    <property type="match status" value="1"/>
</dbReference>
<dbReference type="PROSITE" id="PS50011">
    <property type="entry name" value="PROTEIN_KINASE_DOM"/>
    <property type="match status" value="1"/>
</dbReference>
<evidence type="ECO:0000256" key="9">
    <source>
        <dbReference type="ARBA" id="ARBA00022837"/>
    </source>
</evidence>
<dbReference type="GO" id="GO:0004683">
    <property type="term" value="F:calcium/calmodulin-dependent protein kinase activity"/>
    <property type="evidence" value="ECO:0007669"/>
    <property type="project" value="UniProtKB-ARBA"/>
</dbReference>
<dbReference type="GO" id="GO:0005654">
    <property type="term" value="C:nucleoplasm"/>
    <property type="evidence" value="ECO:0007669"/>
    <property type="project" value="UniProtKB-ARBA"/>
</dbReference>
<dbReference type="PROSITE" id="PS00108">
    <property type="entry name" value="PROTEIN_KINASE_ST"/>
    <property type="match status" value="1"/>
</dbReference>
<keyword evidence="9" id="KW-0106">Calcium</keyword>
<evidence type="ECO:0000256" key="11">
    <source>
        <dbReference type="ARBA" id="ARBA00022859"/>
    </source>
</evidence>
<dbReference type="AlphaFoldDB" id="A0A7D9JD91"/>
<evidence type="ECO:0000259" key="21">
    <source>
        <dbReference type="PROSITE" id="PS50011"/>
    </source>
</evidence>
<evidence type="ECO:0000256" key="13">
    <source>
        <dbReference type="ARBA" id="ARBA00023130"/>
    </source>
</evidence>
<dbReference type="OrthoDB" id="40902at2759"/>
<evidence type="ECO:0000256" key="7">
    <source>
        <dbReference type="ARBA" id="ARBA00022741"/>
    </source>
</evidence>
<comment type="subunit">
    <text evidence="17">Monomer. Interacts with protein phosphatase 2A (PPP2CA/PPP2CB); the interaction is mutually exclusive with binding to Ca(2+)/calmodulin.</text>
</comment>
<evidence type="ECO:0000256" key="18">
    <source>
        <dbReference type="ARBA" id="ARBA00071328"/>
    </source>
</evidence>
<evidence type="ECO:0000313" key="23">
    <source>
        <dbReference type="Proteomes" id="UP001152795"/>
    </source>
</evidence>
<reference evidence="22" key="1">
    <citation type="submission" date="2020-04" db="EMBL/GenBank/DDBJ databases">
        <authorList>
            <person name="Alioto T."/>
            <person name="Alioto T."/>
            <person name="Gomez Garrido J."/>
        </authorList>
    </citation>
    <scope>NUCLEOTIDE SEQUENCE</scope>
    <source>
        <strain evidence="22">A484AB</strain>
    </source>
</reference>
<dbReference type="InterPro" id="IPR011009">
    <property type="entry name" value="Kinase-like_dom_sf"/>
</dbReference>
<evidence type="ECO:0000256" key="2">
    <source>
        <dbReference type="ARBA" id="ARBA00004496"/>
    </source>
</evidence>
<comment type="caution">
    <text evidence="22">The sequence shown here is derived from an EMBL/GenBank/DDBJ whole genome shotgun (WGS) entry which is preliminary data.</text>
</comment>
<keyword evidence="14" id="KW-0325">Glycoprotein</keyword>
<comment type="similarity">
    <text evidence="20">Belongs to the protein kinase superfamily.</text>
</comment>
<organism evidence="22 23">
    <name type="scientific">Paramuricea clavata</name>
    <name type="common">Red gorgonian</name>
    <name type="synonym">Violescent sea-whip</name>
    <dbReference type="NCBI Taxonomy" id="317549"/>
    <lineage>
        <taxon>Eukaryota</taxon>
        <taxon>Metazoa</taxon>
        <taxon>Cnidaria</taxon>
        <taxon>Anthozoa</taxon>
        <taxon>Octocorallia</taxon>
        <taxon>Malacalcyonacea</taxon>
        <taxon>Plexauridae</taxon>
        <taxon>Paramuricea</taxon>
    </lineage>
</organism>
<dbReference type="FunFam" id="1.10.510.10:FF:000255">
    <property type="entry name" value="Calcium/calmodulin-dependent protein kinase type IV"/>
    <property type="match status" value="1"/>
</dbReference>
<keyword evidence="15" id="KW-0395">Inflammatory response</keyword>
<protein>
    <recommendedName>
        <fullName evidence="18">Calcium/calmodulin-dependent protein kinase type IV</fullName>
    </recommendedName>
    <alternativeName>
        <fullName evidence="19">CaM kinase-GR</fullName>
    </alternativeName>
</protein>
<evidence type="ECO:0000256" key="17">
    <source>
        <dbReference type="ARBA" id="ARBA00062378"/>
    </source>
</evidence>
<evidence type="ECO:0000256" key="10">
    <source>
        <dbReference type="ARBA" id="ARBA00022840"/>
    </source>
</evidence>
<dbReference type="InterPro" id="IPR000719">
    <property type="entry name" value="Prot_kinase_dom"/>
</dbReference>
<evidence type="ECO:0000256" key="1">
    <source>
        <dbReference type="ARBA" id="ARBA00004123"/>
    </source>
</evidence>
<keyword evidence="3" id="KW-0963">Cytoplasm</keyword>
<dbReference type="GO" id="GO:0005516">
    <property type="term" value="F:calmodulin binding"/>
    <property type="evidence" value="ECO:0007669"/>
    <property type="project" value="UniProtKB-KW"/>
</dbReference>
<dbReference type="Gene3D" id="3.30.200.20">
    <property type="entry name" value="Phosphorylase Kinase, domain 1"/>
    <property type="match status" value="1"/>
</dbReference>
<keyword evidence="12" id="KW-0112">Calmodulin-binding</keyword>
<keyword evidence="16" id="KW-0539">Nucleus</keyword>
<dbReference type="FunFam" id="3.30.200.20:FF:000279">
    <property type="entry name" value="Calcium/calmodulin-dependent protein kinase type IV"/>
    <property type="match status" value="1"/>
</dbReference>
<evidence type="ECO:0000256" key="6">
    <source>
        <dbReference type="ARBA" id="ARBA00022679"/>
    </source>
</evidence>
<comment type="subcellular location">
    <subcellularLocation>
        <location evidence="2">Cytoplasm</location>
    </subcellularLocation>
    <subcellularLocation>
        <location evidence="1">Nucleus</location>
    </subcellularLocation>
</comment>
<dbReference type="Pfam" id="PF00069">
    <property type="entry name" value="Pkinase"/>
    <property type="match status" value="1"/>
</dbReference>
<dbReference type="SUPFAM" id="SSF56112">
    <property type="entry name" value="Protein kinase-like (PK-like)"/>
    <property type="match status" value="1"/>
</dbReference>
<evidence type="ECO:0000256" key="16">
    <source>
        <dbReference type="ARBA" id="ARBA00023242"/>
    </source>
</evidence>
<keyword evidence="13" id="KW-1064">Adaptive immunity</keyword>
<keyword evidence="11" id="KW-0391">Immunity</keyword>
<gene>
    <name evidence="22" type="ORF">PACLA_8A031270</name>
</gene>
<evidence type="ECO:0000256" key="3">
    <source>
        <dbReference type="ARBA" id="ARBA00022490"/>
    </source>
</evidence>
<evidence type="ECO:0000313" key="22">
    <source>
        <dbReference type="EMBL" id="CAB4027072.1"/>
    </source>
</evidence>
<dbReference type="GO" id="GO:0005524">
    <property type="term" value="F:ATP binding"/>
    <property type="evidence" value="ECO:0007669"/>
    <property type="project" value="UniProtKB-UniRule"/>
</dbReference>
<evidence type="ECO:0000256" key="8">
    <source>
        <dbReference type="ARBA" id="ARBA00022777"/>
    </source>
</evidence>
<keyword evidence="23" id="KW-1185">Reference proteome</keyword>
<evidence type="ECO:0000256" key="12">
    <source>
        <dbReference type="ARBA" id="ARBA00022860"/>
    </source>
</evidence>
<accession>A0A7D9JD91</accession>
<evidence type="ECO:0000256" key="4">
    <source>
        <dbReference type="ARBA" id="ARBA00022527"/>
    </source>
</evidence>
<dbReference type="PROSITE" id="PS00107">
    <property type="entry name" value="PROTEIN_KINASE_ATP"/>
    <property type="match status" value="1"/>
</dbReference>
<keyword evidence="8 22" id="KW-0418">Kinase</keyword>
<proteinExistence type="inferred from homology"/>
<evidence type="ECO:0000256" key="14">
    <source>
        <dbReference type="ARBA" id="ARBA00023180"/>
    </source>
</evidence>
<dbReference type="EMBL" id="CACRXK020014586">
    <property type="protein sequence ID" value="CAB4027072.1"/>
    <property type="molecule type" value="Genomic_DNA"/>
</dbReference>
<evidence type="ECO:0000256" key="19">
    <source>
        <dbReference type="ARBA" id="ARBA00083884"/>
    </source>
</evidence>
<dbReference type="InterPro" id="IPR008271">
    <property type="entry name" value="Ser/Thr_kinase_AS"/>
</dbReference>
<dbReference type="Proteomes" id="UP001152795">
    <property type="component" value="Unassembled WGS sequence"/>
</dbReference>
<dbReference type="GO" id="GO:0002250">
    <property type="term" value="P:adaptive immune response"/>
    <property type="evidence" value="ECO:0007669"/>
    <property type="project" value="UniProtKB-KW"/>
</dbReference>
<name>A0A7D9JD91_PARCT</name>
<dbReference type="InterPro" id="IPR017441">
    <property type="entry name" value="Protein_kinase_ATP_BS"/>
</dbReference>
<keyword evidence="5" id="KW-0597">Phosphoprotein</keyword>
<evidence type="ECO:0000256" key="15">
    <source>
        <dbReference type="ARBA" id="ARBA00023198"/>
    </source>
</evidence>
<keyword evidence="4 20" id="KW-0723">Serine/threonine-protein kinase</keyword>
<keyword evidence="6" id="KW-0808">Transferase</keyword>
<feature type="domain" description="Protein kinase" evidence="21">
    <location>
        <begin position="17"/>
        <end position="271"/>
    </location>
</feature>
<keyword evidence="10 20" id="KW-0067">ATP-binding</keyword>